<sequence length="481" mass="54237">MLCRSPEPSLVSKLSVVDEALHINGSWKKIRLATPGGVTKRFGASLFVYNGYIYVLGGEKHSSFGPFYFDFWRLDLAKLDQWQALSECPIPPSVTRSISNQNIAVWNDVAYYFYGSSTLYCFDLIKMEWAPFKTTFKQDDVVRGSWPYPSQELRESTMTCLGGRLYVFGGHGLDNTQGSDLFLELDIARRQWRRLSGSPRLSGASLDSPGPRVSALSWVVPELSKVFLAFGHVNRIATRVLAPSESERRGGFNYPYDDLWSWDIRREQWTQERIRGNTPGPRSEMAAVYSLKLKKLITFGGYNPAAPHWNGAQITPFSYLADTFVCDIITAVAVDQPPTDDQGKCLEGMECRQVLTRGFPTYRARASLFEDPVSGKIYLFSGYFEQEFIPSLAIKGDVKCFSDIWQLRVDLPGGDFVGIDVEEEARTAKAGPWQRCFSCGSVGSWKKCNGACKGRAFFCDRECLKDGWKEHKIMHGCRKVT</sequence>
<dbReference type="InterPro" id="IPR015915">
    <property type="entry name" value="Kelch-typ_b-propeller"/>
</dbReference>
<name>A0A067T004_GALM3</name>
<protein>
    <submittedName>
        <fullName evidence="1">Uncharacterized protein</fullName>
    </submittedName>
</protein>
<keyword evidence="2" id="KW-1185">Reference proteome</keyword>
<evidence type="ECO:0000313" key="2">
    <source>
        <dbReference type="Proteomes" id="UP000027222"/>
    </source>
</evidence>
<reference evidence="2" key="1">
    <citation type="journal article" date="2014" name="Proc. Natl. Acad. Sci. U.S.A.">
        <title>Extensive sampling of basidiomycete genomes demonstrates inadequacy of the white-rot/brown-rot paradigm for wood decay fungi.</title>
        <authorList>
            <person name="Riley R."/>
            <person name="Salamov A.A."/>
            <person name="Brown D.W."/>
            <person name="Nagy L.G."/>
            <person name="Floudas D."/>
            <person name="Held B.W."/>
            <person name="Levasseur A."/>
            <person name="Lombard V."/>
            <person name="Morin E."/>
            <person name="Otillar R."/>
            <person name="Lindquist E.A."/>
            <person name="Sun H."/>
            <person name="LaButti K.M."/>
            <person name="Schmutz J."/>
            <person name="Jabbour D."/>
            <person name="Luo H."/>
            <person name="Baker S.E."/>
            <person name="Pisabarro A.G."/>
            <person name="Walton J.D."/>
            <person name="Blanchette R.A."/>
            <person name="Henrissat B."/>
            <person name="Martin F."/>
            <person name="Cullen D."/>
            <person name="Hibbett D.S."/>
            <person name="Grigoriev I.V."/>
        </authorList>
    </citation>
    <scope>NUCLEOTIDE SEQUENCE [LARGE SCALE GENOMIC DNA]</scope>
    <source>
        <strain evidence="2">CBS 339.88</strain>
    </source>
</reference>
<proteinExistence type="predicted"/>
<dbReference type="AlphaFoldDB" id="A0A067T004"/>
<dbReference type="Gene3D" id="2.120.10.80">
    <property type="entry name" value="Kelch-type beta propeller"/>
    <property type="match status" value="2"/>
</dbReference>
<dbReference type="STRING" id="685588.A0A067T004"/>
<dbReference type="Pfam" id="PF07646">
    <property type="entry name" value="Kelch_2"/>
    <property type="match status" value="1"/>
</dbReference>
<dbReference type="SUPFAM" id="SSF117281">
    <property type="entry name" value="Kelch motif"/>
    <property type="match status" value="2"/>
</dbReference>
<dbReference type="EMBL" id="KL142386">
    <property type="protein sequence ID" value="KDR73274.1"/>
    <property type="molecule type" value="Genomic_DNA"/>
</dbReference>
<dbReference type="Proteomes" id="UP000027222">
    <property type="component" value="Unassembled WGS sequence"/>
</dbReference>
<evidence type="ECO:0000313" key="1">
    <source>
        <dbReference type="EMBL" id="KDR73274.1"/>
    </source>
</evidence>
<gene>
    <name evidence="1" type="ORF">GALMADRAFT_72626</name>
</gene>
<dbReference type="OrthoDB" id="432528at2759"/>
<dbReference type="InterPro" id="IPR011498">
    <property type="entry name" value="Kelch_2"/>
</dbReference>
<accession>A0A067T004</accession>
<organism evidence="1 2">
    <name type="scientific">Galerina marginata (strain CBS 339.88)</name>
    <dbReference type="NCBI Taxonomy" id="685588"/>
    <lineage>
        <taxon>Eukaryota</taxon>
        <taxon>Fungi</taxon>
        <taxon>Dikarya</taxon>
        <taxon>Basidiomycota</taxon>
        <taxon>Agaricomycotina</taxon>
        <taxon>Agaricomycetes</taxon>
        <taxon>Agaricomycetidae</taxon>
        <taxon>Agaricales</taxon>
        <taxon>Agaricineae</taxon>
        <taxon>Strophariaceae</taxon>
        <taxon>Galerina</taxon>
    </lineage>
</organism>
<dbReference type="HOGENOM" id="CLU_023884_0_0_1"/>
<dbReference type="PANTHER" id="PTHR23244">
    <property type="entry name" value="KELCH REPEAT DOMAIN"/>
    <property type="match status" value="1"/>
</dbReference>